<keyword evidence="2" id="KW-1185">Reference proteome</keyword>
<reference evidence="1" key="1">
    <citation type="submission" date="2022-10" db="EMBL/GenBank/DDBJ databases">
        <authorList>
            <person name="Hyden B.L."/>
            <person name="Feng K."/>
            <person name="Yates T."/>
            <person name="Jawdy S."/>
            <person name="Smart L.B."/>
            <person name="Muchero W."/>
        </authorList>
    </citation>
    <scope>NUCLEOTIDE SEQUENCE</scope>
    <source>
        <tissue evidence="1">Shoot tip</tissue>
    </source>
</reference>
<proteinExistence type="predicted"/>
<name>A0ABQ9BPK3_9ROSI</name>
<dbReference type="Proteomes" id="UP001141253">
    <property type="component" value="Chromosome 3"/>
</dbReference>
<evidence type="ECO:0000313" key="1">
    <source>
        <dbReference type="EMBL" id="KAJ6389067.1"/>
    </source>
</evidence>
<protein>
    <submittedName>
        <fullName evidence="1">Uncharacterized protein</fullName>
    </submittedName>
</protein>
<dbReference type="EMBL" id="JAPFFI010000007">
    <property type="protein sequence ID" value="KAJ6389067.1"/>
    <property type="molecule type" value="Genomic_DNA"/>
</dbReference>
<gene>
    <name evidence="1" type="ORF">OIU77_027425</name>
</gene>
<evidence type="ECO:0000313" key="2">
    <source>
        <dbReference type="Proteomes" id="UP001141253"/>
    </source>
</evidence>
<organism evidence="1 2">
    <name type="scientific">Salix suchowensis</name>
    <dbReference type="NCBI Taxonomy" id="1278906"/>
    <lineage>
        <taxon>Eukaryota</taxon>
        <taxon>Viridiplantae</taxon>
        <taxon>Streptophyta</taxon>
        <taxon>Embryophyta</taxon>
        <taxon>Tracheophyta</taxon>
        <taxon>Spermatophyta</taxon>
        <taxon>Magnoliopsida</taxon>
        <taxon>eudicotyledons</taxon>
        <taxon>Gunneridae</taxon>
        <taxon>Pentapetalae</taxon>
        <taxon>rosids</taxon>
        <taxon>fabids</taxon>
        <taxon>Malpighiales</taxon>
        <taxon>Salicaceae</taxon>
        <taxon>Saliceae</taxon>
        <taxon>Salix</taxon>
    </lineage>
</organism>
<comment type="caution">
    <text evidence="1">The sequence shown here is derived from an EMBL/GenBank/DDBJ whole genome shotgun (WGS) entry which is preliminary data.</text>
</comment>
<reference evidence="1" key="2">
    <citation type="journal article" date="2023" name="Int. J. Mol. Sci.">
        <title>De Novo Assembly and Annotation of 11 Diverse Shrub Willow (Salix) Genomes Reveals Novel Gene Organization in Sex-Linked Regions.</title>
        <authorList>
            <person name="Hyden B."/>
            <person name="Feng K."/>
            <person name="Yates T.B."/>
            <person name="Jawdy S."/>
            <person name="Cereghino C."/>
            <person name="Smart L.B."/>
            <person name="Muchero W."/>
        </authorList>
    </citation>
    <scope>NUCLEOTIDE SEQUENCE</scope>
    <source>
        <tissue evidence="1">Shoot tip</tissue>
    </source>
</reference>
<sequence>MLPPAFLSGRKSVLLIDPVVKIDKYQEKMLIDSLRYSGEENRSSSSYSFYLVSHES</sequence>
<accession>A0ABQ9BPK3</accession>